<comment type="similarity">
    <text evidence="2">Belongs to the class II ribonucleoside-triphosphate reductase family.</text>
</comment>
<proteinExistence type="inferred from homology"/>
<dbReference type="PANTHER" id="PTHR43371:SF1">
    <property type="entry name" value="RIBONUCLEOSIDE-DIPHOSPHATE REDUCTASE"/>
    <property type="match status" value="1"/>
</dbReference>
<sequence>MKFNLPEKFLSQYKGKNPKWGYGGLGYIVYLRTYSRTKEDGTMEQWWETCKRVTEGNFGIEMDRLQQIGKWNLAKEAELMKEAQRFYHLMFNLVITPPGRGLWMSGTKFSLRTGDAENNCWGVVARPQKFGESHLKPVIGSSDELLPSFAAIFTFDQLMKGGGVGVNVQRKNVNQMPTVKREINLHFICDPNHKDFNGDLAEQAEKDHIKFNDHHAVVDKVFKVPDSREGWAESLQLVIDSHFIGEYSSLAIDISDVRPKGDPIKGFGGIASGPAPLVHLLKVVNDILNENVGQKVSPVHWGDIIQNIGCCVVAGNVRRSALILVGDVEDLEFVESKNYSKPENLVASQWRWASNNSVSVTRETTKEEFKEMANNIYCNGEPGYTNIELAQNTGRIIDGWQEMIDGFVEIFNPCGEITLPNGSPCNLFEINLPKIHELIEKGIETEDLYKEACYLGTRYAYRVTFRKYDWEVTRKIINQQRRLGVGLTGFMDWVLMKFDGKAVLGFDENDNPIYKAEVVECLDQMYKWVKETNKLHAEELLANPSIKLTTVKPSGTVSIMMGVSAGMHAHQAPYLIRRIRFAANNPLVEILIRCNYKWEFLHKGYDENKNDIWDHGTMVFEFPIQAPTAEHPDFQTRGTISLKEQFAIQALLAKYWSDNAVSATLNFHKGTNEIEDEKVVNQIAELLFKYKDTIKSTSLLPYIESGAYRQMPEETISKERYEQEIKRIRHKPWELIDSLNSFDDSDDVVGECQGGHCPIK</sequence>
<evidence type="ECO:0000256" key="13">
    <source>
        <dbReference type="PIRSR" id="PIRSR613345-1"/>
    </source>
</evidence>
<dbReference type="GO" id="GO:0008998">
    <property type="term" value="F:ribonucleoside-triphosphate reductase (thioredoxin) activity"/>
    <property type="evidence" value="ECO:0007669"/>
    <property type="project" value="UniProtKB-EC"/>
</dbReference>
<keyword evidence="9 14" id="KW-1015">Disulfide bond</keyword>
<protein>
    <recommendedName>
        <fullName evidence="4">Adenosylcobalamin-dependent ribonucleoside-triphosphate reductase</fullName>
        <ecNumber evidence="3">1.17.4.2</ecNumber>
    </recommendedName>
</protein>
<comment type="caution">
    <text evidence="18">The sequence shown here is derived from an EMBL/GenBank/DDBJ whole genome shotgun (WGS) entry which is preliminary data.</text>
</comment>
<keyword evidence="5" id="KW-0021">Allosteric enzyme</keyword>
<evidence type="ECO:0000256" key="8">
    <source>
        <dbReference type="ARBA" id="ARBA00023002"/>
    </source>
</evidence>
<dbReference type="InterPro" id="IPR013345">
    <property type="entry name" value="RTP_Rdtase_AdoCbl-dep"/>
</dbReference>
<feature type="active site" evidence="13">
    <location>
        <position position="414"/>
    </location>
</feature>
<dbReference type="AlphaFoldDB" id="A0A7W1XAB2"/>
<evidence type="ECO:0000256" key="11">
    <source>
        <dbReference type="ARBA" id="ARBA00023285"/>
    </source>
</evidence>
<dbReference type="GO" id="GO:0031419">
    <property type="term" value="F:cobalamin binding"/>
    <property type="evidence" value="ECO:0007669"/>
    <property type="project" value="UniProtKB-KW"/>
</dbReference>
<comment type="cofactor">
    <cofactor evidence="1">
        <name>adenosylcob(III)alamin</name>
        <dbReference type="ChEBI" id="CHEBI:18408"/>
    </cofactor>
</comment>
<dbReference type="SUPFAM" id="SSF51998">
    <property type="entry name" value="PFL-like glycyl radical enzymes"/>
    <property type="match status" value="1"/>
</dbReference>
<dbReference type="GO" id="GO:0000166">
    <property type="term" value="F:nucleotide binding"/>
    <property type="evidence" value="ECO:0007669"/>
    <property type="project" value="InterPro"/>
</dbReference>
<keyword evidence="19" id="KW-1185">Reference proteome</keyword>
<comment type="catalytic activity">
    <reaction evidence="12">
        <text>a 2'-deoxyribonucleoside 5'-triphosphate + [thioredoxin]-disulfide + H2O = a ribonucleoside 5'-triphosphate + [thioredoxin]-dithiol</text>
        <dbReference type="Rhea" id="RHEA:12701"/>
        <dbReference type="Rhea" id="RHEA-COMP:10698"/>
        <dbReference type="Rhea" id="RHEA-COMP:10700"/>
        <dbReference type="ChEBI" id="CHEBI:15377"/>
        <dbReference type="ChEBI" id="CHEBI:29950"/>
        <dbReference type="ChEBI" id="CHEBI:50058"/>
        <dbReference type="ChEBI" id="CHEBI:61557"/>
        <dbReference type="ChEBI" id="CHEBI:61560"/>
        <dbReference type="EC" id="1.17.4.2"/>
    </reaction>
</comment>
<evidence type="ECO:0000256" key="3">
    <source>
        <dbReference type="ARBA" id="ARBA00012275"/>
    </source>
</evidence>
<dbReference type="Gene3D" id="3.30.1620.10">
    <property type="entry name" value="b-12 dependent (class ii) ribonucleotide reductase, Chain A, Domain 2"/>
    <property type="match status" value="1"/>
</dbReference>
<feature type="domain" description="Ribonucleotide reductase alpha-helical" evidence="16">
    <location>
        <begin position="5"/>
        <end position="107"/>
    </location>
</feature>
<keyword evidence="8 18" id="KW-0560">Oxidoreductase</keyword>
<reference evidence="18 19" key="1">
    <citation type="submission" date="2020-07" db="EMBL/GenBank/DDBJ databases">
        <authorList>
            <person name="Feng H."/>
        </authorList>
    </citation>
    <scope>NUCLEOTIDE SEQUENCE [LARGE SCALE GENOMIC DNA]</scope>
    <source>
        <strain evidence="19">s-11</strain>
    </source>
</reference>
<evidence type="ECO:0000256" key="4">
    <source>
        <dbReference type="ARBA" id="ARBA00021063"/>
    </source>
</evidence>
<dbReference type="PANTHER" id="PTHR43371">
    <property type="entry name" value="VITAMIN B12-DEPENDENT RIBONUCLEOTIDE REDUCTASE"/>
    <property type="match status" value="1"/>
</dbReference>
<dbReference type="InterPro" id="IPR040763">
    <property type="entry name" value="RNR_alpha_hel"/>
</dbReference>
<feature type="domain" description="B12-dependent ribonucleotide reductase insertion" evidence="17">
    <location>
        <begin position="183"/>
        <end position="288"/>
    </location>
</feature>
<dbReference type="Pfam" id="PF21995">
    <property type="entry name" value="RNR-II_ins_dom"/>
    <property type="match status" value="1"/>
</dbReference>
<keyword evidence="10" id="KW-0676">Redox-active center</keyword>
<evidence type="ECO:0000256" key="12">
    <source>
        <dbReference type="ARBA" id="ARBA00048987"/>
    </source>
</evidence>
<gene>
    <name evidence="18" type="primary">nrdJ</name>
    <name evidence="18" type="ORF">H1164_08445</name>
</gene>
<dbReference type="Proteomes" id="UP000530514">
    <property type="component" value="Unassembled WGS sequence"/>
</dbReference>
<keyword evidence="6" id="KW-0846">Cobalamin</keyword>
<dbReference type="Gene3D" id="3.20.70.20">
    <property type="match status" value="1"/>
</dbReference>
<dbReference type="InterPro" id="IPR000788">
    <property type="entry name" value="RNR_lg_C"/>
</dbReference>
<evidence type="ECO:0000256" key="6">
    <source>
        <dbReference type="ARBA" id="ARBA00022628"/>
    </source>
</evidence>
<dbReference type="InterPro" id="IPR050862">
    <property type="entry name" value="RdRp_reductase_class-2"/>
</dbReference>
<evidence type="ECO:0000256" key="1">
    <source>
        <dbReference type="ARBA" id="ARBA00001922"/>
    </source>
</evidence>
<evidence type="ECO:0000313" key="18">
    <source>
        <dbReference type="EMBL" id="MBA4542930.1"/>
    </source>
</evidence>
<organism evidence="18 19">
    <name type="scientific">Thermoactinomyces daqus</name>
    <dbReference type="NCBI Taxonomy" id="1329516"/>
    <lineage>
        <taxon>Bacteria</taxon>
        <taxon>Bacillati</taxon>
        <taxon>Bacillota</taxon>
        <taxon>Bacilli</taxon>
        <taxon>Bacillales</taxon>
        <taxon>Thermoactinomycetaceae</taxon>
        <taxon>Thermoactinomyces</taxon>
    </lineage>
</organism>
<evidence type="ECO:0000313" key="19">
    <source>
        <dbReference type="Proteomes" id="UP000530514"/>
    </source>
</evidence>
<evidence type="ECO:0000256" key="9">
    <source>
        <dbReference type="ARBA" id="ARBA00023157"/>
    </source>
</evidence>
<feature type="domain" description="Ribonucleotide reductase large subunit C-terminal" evidence="15">
    <location>
        <begin position="356"/>
        <end position="496"/>
    </location>
</feature>
<keyword evidence="7" id="KW-0235">DNA replication</keyword>
<name>A0A7W1XAB2_9BACL</name>
<feature type="active site" evidence="13">
    <location>
        <position position="416"/>
    </location>
</feature>
<evidence type="ECO:0000259" key="15">
    <source>
        <dbReference type="Pfam" id="PF02867"/>
    </source>
</evidence>
<dbReference type="RefSeq" id="WP_033101898.1">
    <property type="nucleotide sequence ID" value="NZ_JACEIP010000010.1"/>
</dbReference>
<evidence type="ECO:0000256" key="7">
    <source>
        <dbReference type="ARBA" id="ARBA00022705"/>
    </source>
</evidence>
<dbReference type="Pfam" id="PF02867">
    <property type="entry name" value="Ribonuc_red_lgC"/>
    <property type="match status" value="1"/>
</dbReference>
<keyword evidence="11" id="KW-0170">Cobalt</keyword>
<dbReference type="GO" id="GO:0004748">
    <property type="term" value="F:ribonucleoside-diphosphate reductase activity, thioredoxin disulfide as acceptor"/>
    <property type="evidence" value="ECO:0007669"/>
    <property type="project" value="InterPro"/>
</dbReference>
<accession>A0A7W1XAB2</accession>
<evidence type="ECO:0000256" key="5">
    <source>
        <dbReference type="ARBA" id="ARBA00022533"/>
    </source>
</evidence>
<dbReference type="EC" id="1.17.4.2" evidence="3"/>
<feature type="disulfide bond" description="Redox-active" evidence="14">
    <location>
        <begin position="120"/>
        <end position="425"/>
    </location>
</feature>
<dbReference type="EMBL" id="JACEIP010000010">
    <property type="protein sequence ID" value="MBA4542930.1"/>
    <property type="molecule type" value="Genomic_DNA"/>
</dbReference>
<dbReference type="Pfam" id="PF17975">
    <property type="entry name" value="RNR_Alpha"/>
    <property type="match status" value="1"/>
</dbReference>
<dbReference type="InterPro" id="IPR054158">
    <property type="entry name" value="RNR-II_ins_dom"/>
</dbReference>
<evidence type="ECO:0000259" key="17">
    <source>
        <dbReference type="Pfam" id="PF21995"/>
    </source>
</evidence>
<dbReference type="OrthoDB" id="9763270at2"/>
<dbReference type="Gene3D" id="3.90.1390.10">
    <property type="entry name" value="b-12 dependent (class ii) ribonucleotide reductase, chain A, domain 3"/>
    <property type="match status" value="1"/>
</dbReference>
<dbReference type="GO" id="GO:0006260">
    <property type="term" value="P:DNA replication"/>
    <property type="evidence" value="ECO:0007669"/>
    <property type="project" value="UniProtKB-KW"/>
</dbReference>
<evidence type="ECO:0000256" key="10">
    <source>
        <dbReference type="ARBA" id="ARBA00023284"/>
    </source>
</evidence>
<dbReference type="NCBIfam" id="TIGR02505">
    <property type="entry name" value="RTPR"/>
    <property type="match status" value="1"/>
</dbReference>
<evidence type="ECO:0000256" key="14">
    <source>
        <dbReference type="PIRSR" id="PIRSR613345-2"/>
    </source>
</evidence>
<evidence type="ECO:0000259" key="16">
    <source>
        <dbReference type="Pfam" id="PF17975"/>
    </source>
</evidence>
<evidence type="ECO:0000256" key="2">
    <source>
        <dbReference type="ARBA" id="ARBA00005654"/>
    </source>
</evidence>